<reference evidence="2" key="1">
    <citation type="book" date="2014" name="THE 24TH EUROPEAN CONGRESS OF CLINICAL MICROBIOLOGY AND INFECTIOUS DISEASES" publisher="ECCMID 2014" city="Barcelona, Spain">
        <title>Identification of resistance genes in three multidrug-resistant Bacteroides fragilis isolates by whole genome sequencing.</title>
        <editorList>
            <person name="Unknown"/>
            <person name="A."/>
        </editorList>
        <authorList>
            <person name="Sydenham T.V."/>
            <person name="Hasman H."/>
            <person name="Wang M."/>
            <person name="Soki J."/>
            <person name="Nagy E."/>
            <person name="Justesen U.S."/>
        </authorList>
    </citation>
    <scope>NUCLEOTIDE SEQUENCE</scope>
    <source>
        <strain evidence="2">DCMOUH0018B</strain>
    </source>
</reference>
<name>A0A0I9S5N5_BACFG</name>
<dbReference type="SUPFAM" id="SSF49464">
    <property type="entry name" value="Carboxypeptidase regulatory domain-like"/>
    <property type="match status" value="1"/>
</dbReference>
<sequence length="922" mass="104269">MRISVLGLILMFLFPITLFAQQRVDVTGKTLVVSNNGEGQEVLPYTNILVLEAGDSTLVKGVMSDAGGNFRLSFHAKKESPYLLKVSYIGMKPEFRALNTGKTKIHVGNIVLTEGLELSEVVVTAPIKEVELVGDTTVINADAYRIPEGSNLEELVKKIPGLEYDRQNKTLVYNGLPIAEINVNGEAFFAGNHALALENLPADLVSRIKVYDKRSEMEKFMGIKTGEENYVLDLQTKKEFNGTLMTSVAAGKGNNKKKEAELISNFFKTGGENLSVIAKSGNRNMTSANKDNRQDNVAVNFLKKFGKKIHLNGNVMYSNAINGNEGTSYYEQYLKTGNRYRYATSDRHNTNRMASTMLSMKWNIDKMTLLNLSGSFSAMKGTNGSDSRQATYNENPELDITAPFNGEENGQTENDIRVNGIRMNSRSTSANRQYFLNADLTRRLNEKGSSLGLTMQYSEGRGKNEAFSVSSTTYYQLQDEWGNDSVLYRNQYYDSPNRNRKFSLGLILTQPLHKSLRAQLSYKFRRENQNNDRNTYDLSRFFDGTDDEPLYTLPEGYEAAYTDSLSNRSRSHTTAHEVALHLNYTDRTWEINAGLSVVPERQSLDQKTGRMQADTLRTSVNYYPAVTVLWHKKKTRVQLSYEGDTKQPGLTELLTLTDNSDPLNITRGNPSLRPSYNQRVRLEARDTKIGLNGDMTWANTVNSVTRAVTYNTQTGGIESYPVNVNGNWNARATVRYQKRIKRRFSVTARTGASFSQNVSLINEGQQEMPERSTTHNTTLNANLRFGYQPQWGGFDLTGDWRFRHSTNLLRETGDYTRDYRLGVNAYADLPGGIQLRSDVDYSFRNGTNITPGEDDQVVWNASLSWRFLKQKKAELSFYWADILSQKKNFTRSVSSSGLSERHTQQIGSWFMLSFKYRFNKQL</sequence>
<evidence type="ECO:0000313" key="2">
    <source>
        <dbReference type="EMBL" id="KFX72900.1"/>
    </source>
</evidence>
<dbReference type="Pfam" id="PF14905">
    <property type="entry name" value="OMP_b-brl_3"/>
    <property type="match status" value="1"/>
</dbReference>
<proteinExistence type="predicted"/>
<dbReference type="InterPro" id="IPR041700">
    <property type="entry name" value="OMP_b-brl_3"/>
</dbReference>
<dbReference type="AlphaFoldDB" id="A0A0I9S5N5"/>
<feature type="domain" description="Outer membrane protein beta-barrel" evidence="1">
    <location>
        <begin position="443"/>
        <end position="916"/>
    </location>
</feature>
<protein>
    <submittedName>
        <fullName evidence="2">Phage tail protein</fullName>
    </submittedName>
</protein>
<dbReference type="EMBL" id="JMZZ02000225">
    <property type="protein sequence ID" value="KFX72900.1"/>
    <property type="molecule type" value="Genomic_DNA"/>
</dbReference>
<gene>
    <name evidence="2" type="ORF">EE52_0221400</name>
</gene>
<comment type="caution">
    <text evidence="2">The sequence shown here is derived from an EMBL/GenBank/DDBJ whole genome shotgun (WGS) entry which is preliminary data.</text>
</comment>
<dbReference type="InterPro" id="IPR008969">
    <property type="entry name" value="CarboxyPept-like_regulatory"/>
</dbReference>
<accession>A0A0I9S5N5</accession>
<reference evidence="2" key="2">
    <citation type="submission" date="2014-07" db="EMBL/GenBank/DDBJ databases">
        <title>Genetics and epidemiology of antimicrobial resistance in B. fragilis group.</title>
        <authorList>
            <person name="Sydenham T.V."/>
            <person name="Hasman H."/>
            <person name="Kemp M."/>
            <person name="Justesen U.S."/>
        </authorList>
    </citation>
    <scope>NUCLEOTIDE SEQUENCE [LARGE SCALE GENOMIC DNA]</scope>
    <source>
        <strain evidence="2">DCMOUH0018B</strain>
    </source>
</reference>
<dbReference type="SUPFAM" id="SSF56935">
    <property type="entry name" value="Porins"/>
    <property type="match status" value="1"/>
</dbReference>
<organism evidence="2">
    <name type="scientific">Bacteroides fragilis</name>
    <dbReference type="NCBI Taxonomy" id="817"/>
    <lineage>
        <taxon>Bacteria</taxon>
        <taxon>Pseudomonadati</taxon>
        <taxon>Bacteroidota</taxon>
        <taxon>Bacteroidia</taxon>
        <taxon>Bacteroidales</taxon>
        <taxon>Bacteroidaceae</taxon>
        <taxon>Bacteroides</taxon>
    </lineage>
</organism>
<evidence type="ECO:0000259" key="1">
    <source>
        <dbReference type="Pfam" id="PF14905"/>
    </source>
</evidence>
<dbReference type="PATRIC" id="fig|817.53.peg.4419"/>